<keyword evidence="6" id="KW-0663">Pyridoxal phosphate</keyword>
<keyword evidence="7" id="KW-0408">Iron</keyword>
<dbReference type="PIRSF" id="PIRSF005572">
    <property type="entry name" value="NifS"/>
    <property type="match status" value="1"/>
</dbReference>
<evidence type="ECO:0000256" key="2">
    <source>
        <dbReference type="ARBA" id="ARBA00006490"/>
    </source>
</evidence>
<dbReference type="InterPro" id="IPR015421">
    <property type="entry name" value="PyrdxlP-dep_Trfase_major"/>
</dbReference>
<dbReference type="InterPro" id="IPR000192">
    <property type="entry name" value="Aminotrans_V_dom"/>
</dbReference>
<dbReference type="PROSITE" id="PS00595">
    <property type="entry name" value="AA_TRANSFER_CLASS_5"/>
    <property type="match status" value="1"/>
</dbReference>
<evidence type="ECO:0000256" key="10">
    <source>
        <dbReference type="RuleBase" id="RU004504"/>
    </source>
</evidence>
<dbReference type="PANTHER" id="PTHR11601:SF34">
    <property type="entry name" value="CYSTEINE DESULFURASE"/>
    <property type="match status" value="1"/>
</dbReference>
<keyword evidence="13" id="KW-1185">Reference proteome</keyword>
<evidence type="ECO:0000256" key="7">
    <source>
        <dbReference type="ARBA" id="ARBA00023004"/>
    </source>
</evidence>
<keyword evidence="8" id="KW-0411">Iron-sulfur</keyword>
<evidence type="ECO:0000256" key="6">
    <source>
        <dbReference type="ARBA" id="ARBA00022898"/>
    </source>
</evidence>
<comment type="catalytic activity">
    <reaction evidence="9">
        <text>(sulfur carrier)-H + L-cysteine = (sulfur carrier)-SH + L-alanine</text>
        <dbReference type="Rhea" id="RHEA:43892"/>
        <dbReference type="Rhea" id="RHEA-COMP:14737"/>
        <dbReference type="Rhea" id="RHEA-COMP:14739"/>
        <dbReference type="ChEBI" id="CHEBI:29917"/>
        <dbReference type="ChEBI" id="CHEBI:35235"/>
        <dbReference type="ChEBI" id="CHEBI:57972"/>
        <dbReference type="ChEBI" id="CHEBI:64428"/>
        <dbReference type="EC" id="2.8.1.7"/>
    </reaction>
</comment>
<evidence type="ECO:0000313" key="13">
    <source>
        <dbReference type="Proteomes" id="UP000292927"/>
    </source>
</evidence>
<evidence type="ECO:0000256" key="9">
    <source>
        <dbReference type="ARBA" id="ARBA00050776"/>
    </source>
</evidence>
<evidence type="ECO:0000256" key="8">
    <source>
        <dbReference type="ARBA" id="ARBA00023014"/>
    </source>
</evidence>
<dbReference type="InterPro" id="IPR015424">
    <property type="entry name" value="PyrdxlP-dep_Trfase"/>
</dbReference>
<dbReference type="Proteomes" id="UP000292927">
    <property type="component" value="Unassembled WGS sequence"/>
</dbReference>
<dbReference type="SUPFAM" id="SSF53383">
    <property type="entry name" value="PLP-dependent transferases"/>
    <property type="match status" value="1"/>
</dbReference>
<gene>
    <name evidence="12" type="ORF">EV209_0773</name>
</gene>
<keyword evidence="5" id="KW-0479">Metal-binding</keyword>
<keyword evidence="4" id="KW-0808">Transferase</keyword>
<dbReference type="Gene3D" id="3.40.640.10">
    <property type="entry name" value="Type I PLP-dependent aspartate aminotransferase-like (Major domain)"/>
    <property type="match status" value="1"/>
</dbReference>
<dbReference type="GO" id="GO:0046872">
    <property type="term" value="F:metal ion binding"/>
    <property type="evidence" value="ECO:0007669"/>
    <property type="project" value="UniProtKB-KW"/>
</dbReference>
<evidence type="ECO:0000256" key="3">
    <source>
        <dbReference type="ARBA" id="ARBA00012239"/>
    </source>
</evidence>
<dbReference type="InterPro" id="IPR020578">
    <property type="entry name" value="Aminotrans_V_PyrdxlP_BS"/>
</dbReference>
<dbReference type="Pfam" id="PF00266">
    <property type="entry name" value="Aminotran_5"/>
    <property type="match status" value="1"/>
</dbReference>
<comment type="similarity">
    <text evidence="2">Belongs to the class-V pyridoxal-phosphate-dependent aminotransferase family. NifS/IscS subfamily.</text>
</comment>
<proteinExistence type="inferred from homology"/>
<organism evidence="12 13">
    <name type="scientific">Cuneatibacter caecimuris</name>
    <dbReference type="NCBI Taxonomy" id="1796618"/>
    <lineage>
        <taxon>Bacteria</taxon>
        <taxon>Bacillati</taxon>
        <taxon>Bacillota</taxon>
        <taxon>Clostridia</taxon>
        <taxon>Lachnospirales</taxon>
        <taxon>Lachnospiraceae</taxon>
        <taxon>Cuneatibacter</taxon>
    </lineage>
</organism>
<dbReference type="GO" id="GO:0031071">
    <property type="term" value="F:cysteine desulfurase activity"/>
    <property type="evidence" value="ECO:0007669"/>
    <property type="project" value="UniProtKB-EC"/>
</dbReference>
<sequence length="385" mass="42241">MREIYLDNSATTRVYPEVLEAVRHAMEEDYGNTSSLHQKGLDAERCIRQARDTLARLLKVQEKELIFTSGGTESDNLALIGAAMANQRAGKHLITSAVEHAAVGAAMRFLEEQGFELTVLPVDQYGFVSPEGLRQAIREDTILVSVMYVNNEIGTVEPVAELAKAVHEARPEILFHADAIQAFGKYRIYPKKLGIDMLSVSGHKIHGPKGVGFLYVDSRVKIRPILYGGGHQNGMRSGTENVPGVSGMALAAEIAYRDLDEKTARMRALKQKFTEGVKQIEGCRINGPEGEGGAPHIVSVSVEGVRAEVLLHALEEKGIFVSAGSACSSNKPAVSATLKAIGLPRELLDSTLRFSFCEYTTEEEIEETLLALKELLPRLRLFRRK</sequence>
<dbReference type="NCBIfam" id="NF002806">
    <property type="entry name" value="PRK02948.1"/>
    <property type="match status" value="1"/>
</dbReference>
<evidence type="ECO:0000256" key="5">
    <source>
        <dbReference type="ARBA" id="ARBA00022723"/>
    </source>
</evidence>
<protein>
    <recommendedName>
        <fullName evidence="3">cysteine desulfurase</fullName>
        <ecNumber evidence="3">2.8.1.7</ecNumber>
    </recommendedName>
</protein>
<dbReference type="AlphaFoldDB" id="A0A4Q7PNV0"/>
<comment type="caution">
    <text evidence="12">The sequence shown here is derived from an EMBL/GenBank/DDBJ whole genome shotgun (WGS) entry which is preliminary data.</text>
</comment>
<dbReference type="FunFam" id="3.40.640.10:FF:000084">
    <property type="entry name" value="IscS-like cysteine desulfurase"/>
    <property type="match status" value="1"/>
</dbReference>
<evidence type="ECO:0000259" key="11">
    <source>
        <dbReference type="Pfam" id="PF00266"/>
    </source>
</evidence>
<dbReference type="PANTHER" id="PTHR11601">
    <property type="entry name" value="CYSTEINE DESULFURYLASE FAMILY MEMBER"/>
    <property type="match status" value="1"/>
</dbReference>
<dbReference type="EC" id="2.8.1.7" evidence="3"/>
<evidence type="ECO:0000313" key="12">
    <source>
        <dbReference type="EMBL" id="RZT02651.1"/>
    </source>
</evidence>
<dbReference type="RefSeq" id="WP_130433210.1">
    <property type="nucleotide sequence ID" value="NZ_SGXF01000001.1"/>
</dbReference>
<dbReference type="GO" id="GO:0051536">
    <property type="term" value="F:iron-sulfur cluster binding"/>
    <property type="evidence" value="ECO:0007669"/>
    <property type="project" value="UniProtKB-KW"/>
</dbReference>
<dbReference type="InterPro" id="IPR015422">
    <property type="entry name" value="PyrdxlP-dep_Trfase_small"/>
</dbReference>
<dbReference type="OrthoDB" id="9808002at2"/>
<evidence type="ECO:0000256" key="1">
    <source>
        <dbReference type="ARBA" id="ARBA00001933"/>
    </source>
</evidence>
<accession>A0A4Q7PNV0</accession>
<reference evidence="12 13" key="1">
    <citation type="submission" date="2019-02" db="EMBL/GenBank/DDBJ databases">
        <title>Genomic Encyclopedia of Type Strains, Phase IV (KMG-IV): sequencing the most valuable type-strain genomes for metagenomic binning, comparative biology and taxonomic classification.</title>
        <authorList>
            <person name="Goeker M."/>
        </authorList>
    </citation>
    <scope>NUCLEOTIDE SEQUENCE [LARGE SCALE GENOMIC DNA]</scope>
    <source>
        <strain evidence="12 13">DSM 29486</strain>
    </source>
</reference>
<dbReference type="Gene3D" id="3.90.1150.10">
    <property type="entry name" value="Aspartate Aminotransferase, domain 1"/>
    <property type="match status" value="1"/>
</dbReference>
<dbReference type="InterPro" id="IPR016454">
    <property type="entry name" value="Cysteine_dSase"/>
</dbReference>
<feature type="domain" description="Aminotransferase class V" evidence="11">
    <location>
        <begin position="4"/>
        <end position="366"/>
    </location>
</feature>
<dbReference type="EMBL" id="SGXF01000001">
    <property type="protein sequence ID" value="RZT02651.1"/>
    <property type="molecule type" value="Genomic_DNA"/>
</dbReference>
<evidence type="ECO:0000256" key="4">
    <source>
        <dbReference type="ARBA" id="ARBA00022679"/>
    </source>
</evidence>
<comment type="cofactor">
    <cofactor evidence="1 10">
        <name>pyridoxal 5'-phosphate</name>
        <dbReference type="ChEBI" id="CHEBI:597326"/>
    </cofactor>
</comment>
<dbReference type="Gene3D" id="1.10.260.50">
    <property type="match status" value="1"/>
</dbReference>
<name>A0A4Q7PNV0_9FIRM</name>